<proteinExistence type="predicted"/>
<reference evidence="2" key="1">
    <citation type="submission" date="2021-02" db="EMBL/GenBank/DDBJ databases">
        <authorList>
            <person name="Nowell W R."/>
        </authorList>
    </citation>
    <scope>NUCLEOTIDE SEQUENCE</scope>
</reference>
<organism evidence="2 4">
    <name type="scientific">Didymodactylos carnosus</name>
    <dbReference type="NCBI Taxonomy" id="1234261"/>
    <lineage>
        <taxon>Eukaryota</taxon>
        <taxon>Metazoa</taxon>
        <taxon>Spiralia</taxon>
        <taxon>Gnathifera</taxon>
        <taxon>Rotifera</taxon>
        <taxon>Eurotatoria</taxon>
        <taxon>Bdelloidea</taxon>
        <taxon>Philodinida</taxon>
        <taxon>Philodinidae</taxon>
        <taxon>Didymodactylos</taxon>
    </lineage>
</organism>
<protein>
    <submittedName>
        <fullName evidence="2">Uncharacterized protein</fullName>
    </submittedName>
</protein>
<evidence type="ECO:0000313" key="4">
    <source>
        <dbReference type="Proteomes" id="UP000677228"/>
    </source>
</evidence>
<dbReference type="Proteomes" id="UP000677228">
    <property type="component" value="Unassembled WGS sequence"/>
</dbReference>
<evidence type="ECO:0000313" key="3">
    <source>
        <dbReference type="EMBL" id="CAF4270958.1"/>
    </source>
</evidence>
<feature type="region of interest" description="Disordered" evidence="1">
    <location>
        <begin position="1"/>
        <end position="22"/>
    </location>
</feature>
<dbReference type="AlphaFoldDB" id="A0A8S2FIS6"/>
<dbReference type="Proteomes" id="UP000682733">
    <property type="component" value="Unassembled WGS sequence"/>
</dbReference>
<accession>A0A8S2FIS6</accession>
<evidence type="ECO:0000313" key="2">
    <source>
        <dbReference type="EMBL" id="CAF1480388.1"/>
    </source>
</evidence>
<name>A0A8S2FIS6_9BILA</name>
<dbReference type="EMBL" id="CAJNOK010032115">
    <property type="protein sequence ID" value="CAF1480388.1"/>
    <property type="molecule type" value="Genomic_DNA"/>
</dbReference>
<evidence type="ECO:0000256" key="1">
    <source>
        <dbReference type="SAM" id="MobiDB-lite"/>
    </source>
</evidence>
<dbReference type="EMBL" id="CAJOBA010054036">
    <property type="protein sequence ID" value="CAF4270958.1"/>
    <property type="molecule type" value="Genomic_DNA"/>
</dbReference>
<comment type="caution">
    <text evidence="2">The sequence shown here is derived from an EMBL/GenBank/DDBJ whole genome shotgun (WGS) entry which is preliminary data.</text>
</comment>
<sequence length="129" mass="14309">MAASRVAESPEQRQTRVDKQRTRQAAFRAARWTCIEDEALRYNPVNSYDNYPQFDIGRMNNVCSYCGALKWTGEAPGMCCFGGAVNEVVGDKAFDDCYRAMTPKCQRTRGAKAKAICWAAIAAYCASKG</sequence>
<feature type="compositionally biased region" description="Basic and acidic residues" evidence="1">
    <location>
        <begin position="8"/>
        <end position="21"/>
    </location>
</feature>
<gene>
    <name evidence="2" type="ORF">OVA965_LOCUS36037</name>
    <name evidence="3" type="ORF">TMI583_LOCUS37030</name>
</gene>